<dbReference type="AlphaFoldDB" id="A0AB33K953"/>
<accession>A0AB33K953</accession>
<sequence length="90" mass="9207">MRNPFRRHRAAAAPRPNPTAISVMENDLLGIAPQPGTMAALAVALRGTGTCLTHLPVSASKDPDGPADAGVCAGCGADMVLGDDGTWRRA</sequence>
<reference evidence="1" key="1">
    <citation type="submission" date="2024-07" db="EMBL/GenBank/DDBJ databases">
        <title>Complete genome sequences of cellulolytic bacteria, Kitasatospora sp. CMC57 and Streptomyces sp. CMC78, isolated from Japanese agricultural soil.</title>
        <authorList>
            <person name="Hashimoto T."/>
            <person name="Ito M."/>
            <person name="Iwamoto M."/>
            <person name="Fukahori D."/>
            <person name="Shoda T."/>
            <person name="Sakoda M."/>
            <person name="Morohoshi T."/>
            <person name="Mitsuboshi M."/>
            <person name="Nishizawa T."/>
        </authorList>
    </citation>
    <scope>NUCLEOTIDE SEQUENCE</scope>
    <source>
        <strain evidence="1">CMC57</strain>
        <plasmid evidence="1">pCMC57_01</plasmid>
    </source>
</reference>
<protein>
    <submittedName>
        <fullName evidence="1">Uncharacterized protein</fullName>
    </submittedName>
</protein>
<name>A0AB33K953_9ACTN</name>
<dbReference type="KEGG" id="kic:KCMC57_63720"/>
<keyword evidence="1" id="KW-0614">Plasmid</keyword>
<proteinExistence type="predicted"/>
<geneLocation type="plasmid" evidence="1">
    <name>pCMC57_01</name>
</geneLocation>
<gene>
    <name evidence="1" type="ORF">KCMC57_63720</name>
</gene>
<organism evidence="1">
    <name type="scientific">Kitasatospora sp. CMC57</name>
    <dbReference type="NCBI Taxonomy" id="3231513"/>
    <lineage>
        <taxon>Bacteria</taxon>
        <taxon>Bacillati</taxon>
        <taxon>Actinomycetota</taxon>
        <taxon>Actinomycetes</taxon>
        <taxon>Kitasatosporales</taxon>
        <taxon>Streptomycetaceae</taxon>
        <taxon>Kitasatospora</taxon>
    </lineage>
</organism>
<evidence type="ECO:0000313" key="1">
    <source>
        <dbReference type="EMBL" id="BFP50004.1"/>
    </source>
</evidence>
<dbReference type="EMBL" id="AP035882">
    <property type="protein sequence ID" value="BFP50004.1"/>
    <property type="molecule type" value="Genomic_DNA"/>
</dbReference>